<dbReference type="RefSeq" id="XP_003057776.1">
    <property type="nucleotide sequence ID" value="XM_003057730.1"/>
</dbReference>
<dbReference type="Proteomes" id="UP000001876">
    <property type="component" value="Unassembled WGS sequence"/>
</dbReference>
<sequence>MSAVCAAAPPAPPARHRARASRATRGAAPPAPARRRRRHREWTTTSSTSSSSSSDPRSLVVARAEFAQIDAESEDAPGGVAEGRFGPDAILMVGFTAEETTRWRAELDDIEAEFVKLVTCTTAMASGALGAALEATQDDPAAVAASSEAYDENGRVMIFSGMIGGEVVALVDLWRETGLDDTLFACLVPNNENSDVAGLVSEIADDHREMLAKVAAEREGK</sequence>
<evidence type="ECO:0000256" key="1">
    <source>
        <dbReference type="SAM" id="MobiDB-lite"/>
    </source>
</evidence>
<dbReference type="STRING" id="564608.C1MQK8"/>
<name>C1MQK8_MICPC</name>
<dbReference type="OMA" id="MMMEREA"/>
<accession>C1MQK8</accession>
<feature type="compositionally biased region" description="Low complexity" evidence="1">
    <location>
        <begin position="43"/>
        <end position="58"/>
    </location>
</feature>
<dbReference type="eggNOG" id="ENOG502RXJ6">
    <property type="taxonomic scope" value="Eukaryota"/>
</dbReference>
<gene>
    <name evidence="2" type="ORF">MICPUCDRAFT_57328</name>
</gene>
<keyword evidence="3" id="KW-1185">Reference proteome</keyword>
<reference evidence="2 3" key="1">
    <citation type="journal article" date="2009" name="Science">
        <title>Green evolution and dynamic adaptations revealed by genomes of the marine picoeukaryotes Micromonas.</title>
        <authorList>
            <person name="Worden A.Z."/>
            <person name="Lee J.H."/>
            <person name="Mock T."/>
            <person name="Rouze P."/>
            <person name="Simmons M.P."/>
            <person name="Aerts A.L."/>
            <person name="Allen A.E."/>
            <person name="Cuvelier M.L."/>
            <person name="Derelle E."/>
            <person name="Everett M.V."/>
            <person name="Foulon E."/>
            <person name="Grimwood J."/>
            <person name="Gundlach H."/>
            <person name="Henrissat B."/>
            <person name="Napoli C."/>
            <person name="McDonald S.M."/>
            <person name="Parker M.S."/>
            <person name="Rombauts S."/>
            <person name="Salamov A."/>
            <person name="Von Dassow P."/>
            <person name="Badger J.H."/>
            <person name="Coutinho P.M."/>
            <person name="Demir E."/>
            <person name="Dubchak I."/>
            <person name="Gentemann C."/>
            <person name="Eikrem W."/>
            <person name="Gready J.E."/>
            <person name="John U."/>
            <person name="Lanier W."/>
            <person name="Lindquist E.A."/>
            <person name="Lucas S."/>
            <person name="Mayer K.F."/>
            <person name="Moreau H."/>
            <person name="Not F."/>
            <person name="Otillar R."/>
            <person name="Panaud O."/>
            <person name="Pangilinan J."/>
            <person name="Paulsen I."/>
            <person name="Piegu B."/>
            <person name="Poliakov A."/>
            <person name="Robbens S."/>
            <person name="Schmutz J."/>
            <person name="Toulza E."/>
            <person name="Wyss T."/>
            <person name="Zelensky A."/>
            <person name="Zhou K."/>
            <person name="Armbrust E.V."/>
            <person name="Bhattacharya D."/>
            <person name="Goodenough U.W."/>
            <person name="Van de Peer Y."/>
            <person name="Grigoriev I.V."/>
        </authorList>
    </citation>
    <scope>NUCLEOTIDE SEQUENCE [LARGE SCALE GENOMIC DNA]</scope>
    <source>
        <strain evidence="2 3">CCMP1545</strain>
    </source>
</reference>
<dbReference type="AlphaFoldDB" id="C1MQK8"/>
<dbReference type="Pfam" id="PF12646">
    <property type="entry name" value="DUF3783"/>
    <property type="match status" value="1"/>
</dbReference>
<dbReference type="PANTHER" id="PTHR35732">
    <property type="entry name" value="OS10G0545100 PROTEIN"/>
    <property type="match status" value="1"/>
</dbReference>
<dbReference type="OrthoDB" id="2018221at2759"/>
<dbReference type="EMBL" id="GG663738">
    <property type="protein sequence ID" value="EEH57727.1"/>
    <property type="molecule type" value="Genomic_DNA"/>
</dbReference>
<dbReference type="InterPro" id="IPR016621">
    <property type="entry name" value="UCP014543"/>
</dbReference>
<feature type="region of interest" description="Disordered" evidence="1">
    <location>
        <begin position="1"/>
        <end position="59"/>
    </location>
</feature>
<evidence type="ECO:0000313" key="3">
    <source>
        <dbReference type="Proteomes" id="UP000001876"/>
    </source>
</evidence>
<evidence type="ECO:0000313" key="2">
    <source>
        <dbReference type="EMBL" id="EEH57727.1"/>
    </source>
</evidence>
<dbReference type="KEGG" id="mpp:MICPUCDRAFT_57328"/>
<proteinExistence type="predicted"/>
<organism evidence="3">
    <name type="scientific">Micromonas pusilla (strain CCMP1545)</name>
    <name type="common">Picoplanktonic green alga</name>
    <dbReference type="NCBI Taxonomy" id="564608"/>
    <lineage>
        <taxon>Eukaryota</taxon>
        <taxon>Viridiplantae</taxon>
        <taxon>Chlorophyta</taxon>
        <taxon>Mamiellophyceae</taxon>
        <taxon>Mamiellales</taxon>
        <taxon>Mamiellaceae</taxon>
        <taxon>Micromonas</taxon>
    </lineage>
</organism>
<dbReference type="GeneID" id="9683582"/>
<protein>
    <submittedName>
        <fullName evidence="2">Uncharacterized protein</fullName>
    </submittedName>
</protein>
<dbReference type="PANTHER" id="PTHR35732:SF1">
    <property type="entry name" value="OS10G0545100 PROTEIN"/>
    <property type="match status" value="1"/>
</dbReference>